<dbReference type="CDD" id="cd02976">
    <property type="entry name" value="NrdH"/>
    <property type="match status" value="1"/>
</dbReference>
<dbReference type="InterPro" id="IPR011909">
    <property type="entry name" value="GlrX_NrdH"/>
</dbReference>
<gene>
    <name evidence="9" type="primary">nrdH</name>
    <name evidence="9" type="ORF">IAA89_03875</name>
</gene>
<reference evidence="9" key="2">
    <citation type="journal article" date="2021" name="PeerJ">
        <title>Extensive microbial diversity within the chicken gut microbiome revealed by metagenomics and culture.</title>
        <authorList>
            <person name="Gilroy R."/>
            <person name="Ravi A."/>
            <person name="Getino M."/>
            <person name="Pursley I."/>
            <person name="Horton D.L."/>
            <person name="Alikhan N.F."/>
            <person name="Baker D."/>
            <person name="Gharbi K."/>
            <person name="Hall N."/>
            <person name="Watson M."/>
            <person name="Adriaenssens E.M."/>
            <person name="Foster-Nyarko E."/>
            <person name="Jarju S."/>
            <person name="Secka A."/>
            <person name="Antonio M."/>
            <person name="Oren A."/>
            <person name="Chaudhuri R.R."/>
            <person name="La Ragione R."/>
            <person name="Hildebrand F."/>
            <person name="Pallen M.J."/>
        </authorList>
    </citation>
    <scope>NUCLEOTIDE SEQUENCE</scope>
    <source>
        <strain evidence="9">C6-149</strain>
    </source>
</reference>
<proteinExistence type="inferred from homology"/>
<sequence length="77" mass="8863">MADKVTVFTKNNCIQCKMTKRFLKEHNIEFEERNISENPELIDNLKKRGFFALPVVDIEGNESISGFRPEALSKLCS</sequence>
<evidence type="ECO:0000313" key="10">
    <source>
        <dbReference type="Proteomes" id="UP000823614"/>
    </source>
</evidence>
<dbReference type="AlphaFoldDB" id="A0A9D9E628"/>
<dbReference type="Pfam" id="PF00462">
    <property type="entry name" value="Glutaredoxin"/>
    <property type="match status" value="1"/>
</dbReference>
<dbReference type="PROSITE" id="PS51354">
    <property type="entry name" value="GLUTAREDOXIN_2"/>
    <property type="match status" value="1"/>
</dbReference>
<evidence type="ECO:0000256" key="2">
    <source>
        <dbReference type="ARBA" id="ARBA00007787"/>
    </source>
</evidence>
<evidence type="ECO:0000256" key="5">
    <source>
        <dbReference type="ARBA" id="ARBA00022982"/>
    </source>
</evidence>
<comment type="caution">
    <text evidence="9">The sequence shown here is derived from an EMBL/GenBank/DDBJ whole genome shotgun (WGS) entry which is preliminary data.</text>
</comment>
<dbReference type="NCBIfam" id="TIGR02194">
    <property type="entry name" value="GlrX_NrdH"/>
    <property type="match status" value="1"/>
</dbReference>
<evidence type="ECO:0000256" key="1">
    <source>
        <dbReference type="ARBA" id="ARBA00002292"/>
    </source>
</evidence>
<dbReference type="PANTHER" id="PTHR34386">
    <property type="entry name" value="GLUTAREDOXIN"/>
    <property type="match status" value="1"/>
</dbReference>
<keyword evidence="7" id="KW-0676">Redox-active center</keyword>
<evidence type="ECO:0000259" key="8">
    <source>
        <dbReference type="Pfam" id="PF00462"/>
    </source>
</evidence>
<comment type="function">
    <text evidence="1">Electron transport system for the ribonucleotide reductase system NrdEF.</text>
</comment>
<keyword evidence="5" id="KW-0249">Electron transport</keyword>
<comment type="similarity">
    <text evidence="2">Belongs to the glutaredoxin family.</text>
</comment>
<dbReference type="GO" id="GO:0009055">
    <property type="term" value="F:electron transfer activity"/>
    <property type="evidence" value="ECO:0007669"/>
    <property type="project" value="TreeGrafter"/>
</dbReference>
<evidence type="ECO:0000256" key="4">
    <source>
        <dbReference type="ARBA" id="ARBA00022448"/>
    </source>
</evidence>
<dbReference type="InterPro" id="IPR051548">
    <property type="entry name" value="Grx-like_ET"/>
</dbReference>
<dbReference type="GO" id="GO:0045454">
    <property type="term" value="P:cell redox homeostasis"/>
    <property type="evidence" value="ECO:0007669"/>
    <property type="project" value="InterPro"/>
</dbReference>
<dbReference type="Gene3D" id="3.40.30.10">
    <property type="entry name" value="Glutaredoxin"/>
    <property type="match status" value="1"/>
</dbReference>
<dbReference type="SUPFAM" id="SSF52833">
    <property type="entry name" value="Thioredoxin-like"/>
    <property type="match status" value="1"/>
</dbReference>
<keyword evidence="6" id="KW-1015">Disulfide bond</keyword>
<evidence type="ECO:0000256" key="3">
    <source>
        <dbReference type="ARBA" id="ARBA00017945"/>
    </source>
</evidence>
<keyword evidence="4" id="KW-0813">Transport</keyword>
<organism evidence="9 10">
    <name type="scientific">Candidatus Gallilactobacillus intestinavium</name>
    <dbReference type="NCBI Taxonomy" id="2840838"/>
    <lineage>
        <taxon>Bacteria</taxon>
        <taxon>Bacillati</taxon>
        <taxon>Bacillota</taxon>
        <taxon>Bacilli</taxon>
        <taxon>Lactobacillales</taxon>
        <taxon>Lactobacillaceae</taxon>
        <taxon>Lactobacillaceae incertae sedis</taxon>
        <taxon>Candidatus Gallilactobacillus</taxon>
    </lineage>
</organism>
<evidence type="ECO:0000256" key="6">
    <source>
        <dbReference type="ARBA" id="ARBA00023157"/>
    </source>
</evidence>
<name>A0A9D9E628_9LACO</name>
<protein>
    <recommendedName>
        <fullName evidence="3">Glutaredoxin-like protein NrdH</fullName>
    </recommendedName>
</protein>
<dbReference type="InterPro" id="IPR036249">
    <property type="entry name" value="Thioredoxin-like_sf"/>
</dbReference>
<dbReference type="InterPro" id="IPR002109">
    <property type="entry name" value="Glutaredoxin"/>
</dbReference>
<dbReference type="Proteomes" id="UP000823614">
    <property type="component" value="Unassembled WGS sequence"/>
</dbReference>
<reference evidence="9" key="1">
    <citation type="submission" date="2020-10" db="EMBL/GenBank/DDBJ databases">
        <authorList>
            <person name="Gilroy R."/>
        </authorList>
    </citation>
    <scope>NUCLEOTIDE SEQUENCE</scope>
    <source>
        <strain evidence="9">C6-149</strain>
    </source>
</reference>
<feature type="domain" description="Glutaredoxin" evidence="8">
    <location>
        <begin position="5"/>
        <end position="61"/>
    </location>
</feature>
<dbReference type="EMBL" id="JADIMP010000060">
    <property type="protein sequence ID" value="MBO8441568.1"/>
    <property type="molecule type" value="Genomic_DNA"/>
</dbReference>
<accession>A0A9D9E628</accession>
<evidence type="ECO:0000313" key="9">
    <source>
        <dbReference type="EMBL" id="MBO8441568.1"/>
    </source>
</evidence>
<evidence type="ECO:0000256" key="7">
    <source>
        <dbReference type="ARBA" id="ARBA00023284"/>
    </source>
</evidence>
<dbReference type="PANTHER" id="PTHR34386:SF1">
    <property type="entry name" value="GLUTAREDOXIN-LIKE PROTEIN NRDH"/>
    <property type="match status" value="1"/>
</dbReference>